<dbReference type="CDD" id="cd02440">
    <property type="entry name" value="AdoMet_MTases"/>
    <property type="match status" value="1"/>
</dbReference>
<keyword evidence="2" id="KW-0489">Methyltransferase</keyword>
<dbReference type="RefSeq" id="WP_319955648.1">
    <property type="nucleotide sequence ID" value="NZ_JAXAVX010000015.1"/>
</dbReference>
<protein>
    <submittedName>
        <fullName evidence="2">Class I SAM-dependent methyltransferase</fullName>
        <ecNumber evidence="2">2.1.1.-</ecNumber>
    </submittedName>
</protein>
<dbReference type="Proteomes" id="UP001277761">
    <property type="component" value="Unassembled WGS sequence"/>
</dbReference>
<organism evidence="2 3">
    <name type="scientific">Patulibacter brassicae</name>
    <dbReference type="NCBI Taxonomy" id="1705717"/>
    <lineage>
        <taxon>Bacteria</taxon>
        <taxon>Bacillati</taxon>
        <taxon>Actinomycetota</taxon>
        <taxon>Thermoleophilia</taxon>
        <taxon>Solirubrobacterales</taxon>
        <taxon>Patulibacteraceae</taxon>
        <taxon>Patulibacter</taxon>
    </lineage>
</organism>
<evidence type="ECO:0000256" key="1">
    <source>
        <dbReference type="ARBA" id="ARBA00022679"/>
    </source>
</evidence>
<accession>A0ABU4VRG7</accession>
<sequence length="307" mass="34004">MAVAHLDSSLRTTHCLVCRAPGPYAPVFDRDGHHLVRCPQCRLVFQDPQASDASLEETYYHAESWTAELLGPLEELTLERARQQLARMRAFGVVPGGRLLDVGASSGSWLRIAEEAGWQGVGVELGATTAEAARGRGLDVRTGTLDAIASTLEAGSFDAVTFWDVLEHLRDPRVELGIARDLLRPGGTLAAAMPNVEGWFPRASRRLLASWSGHWEYPELPVHLYDFSPRTMERLLVALGFVDVRTTTYETPWWYYQRTSIALGRVGHGRRGRLIRAAYEALHAPLYPLARLADAGNSFFVTARVPD</sequence>
<dbReference type="PANTHER" id="PTHR43861:SF3">
    <property type="entry name" value="PUTATIVE (AFU_ORTHOLOGUE AFUA_2G14390)-RELATED"/>
    <property type="match status" value="1"/>
</dbReference>
<keyword evidence="3" id="KW-1185">Reference proteome</keyword>
<proteinExistence type="predicted"/>
<reference evidence="2 3" key="1">
    <citation type="submission" date="2023-11" db="EMBL/GenBank/DDBJ databases">
        <authorList>
            <person name="Xu M."/>
            <person name="Jiang T."/>
        </authorList>
    </citation>
    <scope>NUCLEOTIDE SEQUENCE [LARGE SCALE GENOMIC DNA]</scope>
    <source>
        <strain evidence="2 3">SD</strain>
    </source>
</reference>
<dbReference type="InterPro" id="IPR029063">
    <property type="entry name" value="SAM-dependent_MTases_sf"/>
</dbReference>
<dbReference type="EC" id="2.1.1.-" evidence="2"/>
<dbReference type="Gene3D" id="3.40.50.150">
    <property type="entry name" value="Vaccinia Virus protein VP39"/>
    <property type="match status" value="1"/>
</dbReference>
<dbReference type="Pfam" id="PF13489">
    <property type="entry name" value="Methyltransf_23"/>
    <property type="match status" value="1"/>
</dbReference>
<keyword evidence="1 2" id="KW-0808">Transferase</keyword>
<dbReference type="GO" id="GO:0008168">
    <property type="term" value="F:methyltransferase activity"/>
    <property type="evidence" value="ECO:0007669"/>
    <property type="project" value="UniProtKB-KW"/>
</dbReference>
<name>A0ABU4VRG7_9ACTN</name>
<comment type="caution">
    <text evidence="2">The sequence shown here is derived from an EMBL/GenBank/DDBJ whole genome shotgun (WGS) entry which is preliminary data.</text>
</comment>
<dbReference type="PANTHER" id="PTHR43861">
    <property type="entry name" value="TRANS-ACONITATE 2-METHYLTRANSFERASE-RELATED"/>
    <property type="match status" value="1"/>
</dbReference>
<dbReference type="EMBL" id="JAXAVX010000015">
    <property type="protein sequence ID" value="MDX8153498.1"/>
    <property type="molecule type" value="Genomic_DNA"/>
</dbReference>
<dbReference type="GO" id="GO:0032259">
    <property type="term" value="P:methylation"/>
    <property type="evidence" value="ECO:0007669"/>
    <property type="project" value="UniProtKB-KW"/>
</dbReference>
<evidence type="ECO:0000313" key="3">
    <source>
        <dbReference type="Proteomes" id="UP001277761"/>
    </source>
</evidence>
<dbReference type="SUPFAM" id="SSF53335">
    <property type="entry name" value="S-adenosyl-L-methionine-dependent methyltransferases"/>
    <property type="match status" value="1"/>
</dbReference>
<evidence type="ECO:0000313" key="2">
    <source>
        <dbReference type="EMBL" id="MDX8153498.1"/>
    </source>
</evidence>
<gene>
    <name evidence="2" type="ORF">SK069_18005</name>
</gene>